<gene>
    <name evidence="5" type="ORF">QQ002_01830</name>
    <name evidence="6" type="ORF">QQX10_01970</name>
</gene>
<dbReference type="GO" id="GO:0003700">
    <property type="term" value="F:DNA-binding transcription factor activity"/>
    <property type="evidence" value="ECO:0007669"/>
    <property type="project" value="TreeGrafter"/>
</dbReference>
<evidence type="ECO:0000259" key="4">
    <source>
        <dbReference type="PROSITE" id="PS50932"/>
    </source>
</evidence>
<keyword evidence="3" id="KW-0804">Transcription</keyword>
<evidence type="ECO:0000313" key="5">
    <source>
        <dbReference type="EMBL" id="MDN4482277.1"/>
    </source>
</evidence>
<dbReference type="InterPro" id="IPR000843">
    <property type="entry name" value="HTH_LacI"/>
</dbReference>
<keyword evidence="2 6" id="KW-0238">DNA-binding</keyword>
<dbReference type="CDD" id="cd01392">
    <property type="entry name" value="HTH_LacI"/>
    <property type="match status" value="1"/>
</dbReference>
<dbReference type="Proteomes" id="UP001172737">
    <property type="component" value="Unassembled WGS sequence"/>
</dbReference>
<dbReference type="InterPro" id="IPR010982">
    <property type="entry name" value="Lambda_DNA-bd_dom_sf"/>
</dbReference>
<feature type="domain" description="HTH lacI-type" evidence="4">
    <location>
        <begin position="3"/>
        <end position="56"/>
    </location>
</feature>
<dbReference type="InterPro" id="IPR028082">
    <property type="entry name" value="Peripla_BP_I"/>
</dbReference>
<dbReference type="RefSeq" id="WP_301120517.1">
    <property type="nucleotide sequence ID" value="NZ_JAUHPX010000001.1"/>
</dbReference>
<dbReference type="SMART" id="SM00354">
    <property type="entry name" value="HTH_LACI"/>
    <property type="match status" value="1"/>
</dbReference>
<comment type="caution">
    <text evidence="6">The sequence shown here is derived from an EMBL/GenBank/DDBJ whole genome shotgun (WGS) entry which is preliminary data.</text>
</comment>
<dbReference type="PANTHER" id="PTHR30146">
    <property type="entry name" value="LACI-RELATED TRANSCRIPTIONAL REPRESSOR"/>
    <property type="match status" value="1"/>
</dbReference>
<dbReference type="InterPro" id="IPR046335">
    <property type="entry name" value="LacI/GalR-like_sensor"/>
</dbReference>
<dbReference type="PROSITE" id="PS50932">
    <property type="entry name" value="HTH_LACI_2"/>
    <property type="match status" value="1"/>
</dbReference>
<evidence type="ECO:0000256" key="3">
    <source>
        <dbReference type="ARBA" id="ARBA00023163"/>
    </source>
</evidence>
<name>A0AAW7LZT1_9MICO</name>
<dbReference type="EMBL" id="JAUHPX010000001">
    <property type="protein sequence ID" value="MDN4486928.1"/>
    <property type="molecule type" value="Genomic_DNA"/>
</dbReference>
<reference evidence="6" key="1">
    <citation type="submission" date="2023-06" db="EMBL/GenBank/DDBJ databases">
        <title>Sysu t00039.</title>
        <authorList>
            <person name="Gao L."/>
            <person name="Fang B.-Z."/>
            <person name="Li W.-J."/>
        </authorList>
    </citation>
    <scope>NUCLEOTIDE SEQUENCE</scope>
    <source>
        <strain evidence="6">SYSU T00039</strain>
    </source>
</reference>
<dbReference type="AlphaFoldDB" id="A0AAW7LZT1"/>
<dbReference type="Proteomes" id="UP001172756">
    <property type="component" value="Unassembled WGS sequence"/>
</dbReference>
<dbReference type="PROSITE" id="PS00356">
    <property type="entry name" value="HTH_LACI_1"/>
    <property type="match status" value="1"/>
</dbReference>
<protein>
    <submittedName>
        <fullName evidence="6">LacI family DNA-binding transcriptional regulator</fullName>
    </submittedName>
</protein>
<dbReference type="PANTHER" id="PTHR30146:SF138">
    <property type="entry name" value="TRANSCRIPTIONAL REGULATORY PROTEIN"/>
    <property type="match status" value="1"/>
</dbReference>
<evidence type="ECO:0000256" key="1">
    <source>
        <dbReference type="ARBA" id="ARBA00023015"/>
    </source>
</evidence>
<evidence type="ECO:0000313" key="6">
    <source>
        <dbReference type="EMBL" id="MDN4486928.1"/>
    </source>
</evidence>
<dbReference type="SUPFAM" id="SSF53822">
    <property type="entry name" value="Periplasmic binding protein-like I"/>
    <property type="match status" value="1"/>
</dbReference>
<dbReference type="GO" id="GO:0000976">
    <property type="term" value="F:transcription cis-regulatory region binding"/>
    <property type="evidence" value="ECO:0007669"/>
    <property type="project" value="TreeGrafter"/>
</dbReference>
<dbReference type="SUPFAM" id="SSF47413">
    <property type="entry name" value="lambda repressor-like DNA-binding domains"/>
    <property type="match status" value="1"/>
</dbReference>
<evidence type="ECO:0000313" key="7">
    <source>
        <dbReference type="Proteomes" id="UP001172737"/>
    </source>
</evidence>
<keyword evidence="1" id="KW-0805">Transcription regulation</keyword>
<accession>A0AAW7LZT1</accession>
<reference evidence="5 8" key="2">
    <citation type="submission" date="2023-06" db="EMBL/GenBank/DDBJ databases">
        <title>SYSU T0a273.</title>
        <authorList>
            <person name="Gao L."/>
            <person name="Fang B.-Z."/>
            <person name="Li W.-J."/>
        </authorList>
    </citation>
    <scope>NUCLEOTIDE SEQUENCE [LARGE SCALE GENOMIC DNA]</scope>
    <source>
        <strain evidence="5 8">SYSU T0a273</strain>
    </source>
</reference>
<dbReference type="EMBL" id="JAUHQB010000001">
    <property type="protein sequence ID" value="MDN4482277.1"/>
    <property type="molecule type" value="Genomic_DNA"/>
</dbReference>
<dbReference type="Pfam" id="PF13377">
    <property type="entry name" value="Peripla_BP_3"/>
    <property type="match status" value="1"/>
</dbReference>
<keyword evidence="7" id="KW-1185">Reference proteome</keyword>
<dbReference type="Pfam" id="PF00356">
    <property type="entry name" value="LacI"/>
    <property type="match status" value="1"/>
</dbReference>
<dbReference type="CDD" id="cd06267">
    <property type="entry name" value="PBP1_LacI_sugar_binding-like"/>
    <property type="match status" value="1"/>
</dbReference>
<sequence>MSATINDVARVAGVSPSTVSRALSGGPVNAATRDLVRRTAETLGYQPNRAARELITGRTGALGLLVPDLGNPYFTEVIKGASSRSRTSSYPIFVSDTDEHVAREHETIASLRHNTDGLILCSPRGTDEELLALAQTGPTVMVSRHVPGVPSVMGDAAAGIEQALQHLGALGHRKVAYINGPAGSYSEGRRSAGLAAAQALGIEVVEVPAAAPTFDAGVLAADLVLTTGATAIIAFNDLIAIGVLNRLTSRGIRVPEDMSLVGHDDIPMASMCTPNLTTIAVQKERLGFTATDLLLRLLDQRAARSSATEPDDTCLQLPSMLVVRGSTGVAPSTPPRS</sequence>
<organism evidence="6 7">
    <name type="scientific">Demequina lignilytica</name>
    <dbReference type="NCBI Taxonomy" id="3051663"/>
    <lineage>
        <taxon>Bacteria</taxon>
        <taxon>Bacillati</taxon>
        <taxon>Actinomycetota</taxon>
        <taxon>Actinomycetes</taxon>
        <taxon>Micrococcales</taxon>
        <taxon>Demequinaceae</taxon>
        <taxon>Demequina</taxon>
    </lineage>
</organism>
<proteinExistence type="predicted"/>
<dbReference type="Gene3D" id="3.40.50.2300">
    <property type="match status" value="2"/>
</dbReference>
<evidence type="ECO:0000256" key="2">
    <source>
        <dbReference type="ARBA" id="ARBA00023125"/>
    </source>
</evidence>
<evidence type="ECO:0000313" key="8">
    <source>
        <dbReference type="Proteomes" id="UP001172756"/>
    </source>
</evidence>
<dbReference type="Gene3D" id="1.10.260.40">
    <property type="entry name" value="lambda repressor-like DNA-binding domains"/>
    <property type="match status" value="1"/>
</dbReference>